<feature type="region of interest" description="Disordered" evidence="1">
    <location>
        <begin position="785"/>
        <end position="811"/>
    </location>
</feature>
<reference evidence="3" key="1">
    <citation type="submission" date="2023-03" db="EMBL/GenBank/DDBJ databases">
        <title>Massive genome expansion in bonnet fungi (Mycena s.s.) driven by repeated elements and novel gene families across ecological guilds.</title>
        <authorList>
            <consortium name="Lawrence Berkeley National Laboratory"/>
            <person name="Harder C.B."/>
            <person name="Miyauchi S."/>
            <person name="Viragh M."/>
            <person name="Kuo A."/>
            <person name="Thoen E."/>
            <person name="Andreopoulos B."/>
            <person name="Lu D."/>
            <person name="Skrede I."/>
            <person name="Drula E."/>
            <person name="Henrissat B."/>
            <person name="Morin E."/>
            <person name="Kohler A."/>
            <person name="Barry K."/>
            <person name="LaButti K."/>
            <person name="Morin E."/>
            <person name="Salamov A."/>
            <person name="Lipzen A."/>
            <person name="Mereny Z."/>
            <person name="Hegedus B."/>
            <person name="Baldrian P."/>
            <person name="Stursova M."/>
            <person name="Weitz H."/>
            <person name="Taylor A."/>
            <person name="Grigoriev I.V."/>
            <person name="Nagy L.G."/>
            <person name="Martin F."/>
            <person name="Kauserud H."/>
        </authorList>
    </citation>
    <scope>NUCLEOTIDE SEQUENCE</scope>
    <source>
        <strain evidence="3">9284</strain>
    </source>
</reference>
<evidence type="ECO:0000259" key="2">
    <source>
        <dbReference type="Pfam" id="PF18803"/>
    </source>
</evidence>
<evidence type="ECO:0000313" key="4">
    <source>
        <dbReference type="Proteomes" id="UP001221142"/>
    </source>
</evidence>
<accession>A0AAD7FHQ1</accession>
<dbReference type="Proteomes" id="UP001221142">
    <property type="component" value="Unassembled WGS sequence"/>
</dbReference>
<dbReference type="Pfam" id="PF18758">
    <property type="entry name" value="KDZ"/>
    <property type="match status" value="1"/>
</dbReference>
<dbReference type="AlphaFoldDB" id="A0AAD7FHQ1"/>
<feature type="region of interest" description="Disordered" evidence="1">
    <location>
        <begin position="544"/>
        <end position="579"/>
    </location>
</feature>
<feature type="region of interest" description="Disordered" evidence="1">
    <location>
        <begin position="944"/>
        <end position="982"/>
    </location>
</feature>
<organism evidence="3 4">
    <name type="scientific">Roridomyces roridus</name>
    <dbReference type="NCBI Taxonomy" id="1738132"/>
    <lineage>
        <taxon>Eukaryota</taxon>
        <taxon>Fungi</taxon>
        <taxon>Dikarya</taxon>
        <taxon>Basidiomycota</taxon>
        <taxon>Agaricomycotina</taxon>
        <taxon>Agaricomycetes</taxon>
        <taxon>Agaricomycetidae</taxon>
        <taxon>Agaricales</taxon>
        <taxon>Marasmiineae</taxon>
        <taxon>Mycenaceae</taxon>
        <taxon>Roridomyces</taxon>
    </lineage>
</organism>
<gene>
    <name evidence="3" type="ORF">FB45DRAFT_751314</name>
</gene>
<keyword evidence="4" id="KW-1185">Reference proteome</keyword>
<feature type="compositionally biased region" description="Basic and acidic residues" evidence="1">
    <location>
        <begin position="552"/>
        <end position="567"/>
    </location>
</feature>
<comment type="caution">
    <text evidence="3">The sequence shown here is derived from an EMBL/GenBank/DDBJ whole genome shotgun (WGS) entry which is preliminary data.</text>
</comment>
<evidence type="ECO:0000313" key="3">
    <source>
        <dbReference type="EMBL" id="KAJ7624756.1"/>
    </source>
</evidence>
<proteinExistence type="predicted"/>
<dbReference type="PANTHER" id="PTHR33104">
    <property type="entry name" value="SI:DKEY-29D5.2"/>
    <property type="match status" value="1"/>
</dbReference>
<dbReference type="InterPro" id="IPR041457">
    <property type="entry name" value="CxC2_KDZ-assoc"/>
</dbReference>
<name>A0AAD7FHQ1_9AGAR</name>
<dbReference type="EMBL" id="JARKIF010000013">
    <property type="protein sequence ID" value="KAJ7624756.1"/>
    <property type="molecule type" value="Genomic_DNA"/>
</dbReference>
<dbReference type="InterPro" id="IPR040521">
    <property type="entry name" value="KDZ"/>
</dbReference>
<dbReference type="Pfam" id="PF18803">
    <property type="entry name" value="CxC2"/>
    <property type="match status" value="1"/>
</dbReference>
<protein>
    <recommendedName>
        <fullName evidence="2">CxC2-like cysteine cluster KDZ transposase-associated domain-containing protein</fullName>
    </recommendedName>
</protein>
<feature type="domain" description="CxC2-like cysteine cluster KDZ transposase-associated" evidence="2">
    <location>
        <begin position="76"/>
        <end position="192"/>
    </location>
</feature>
<feature type="compositionally biased region" description="Acidic residues" evidence="1">
    <location>
        <begin position="969"/>
        <end position="982"/>
    </location>
</feature>
<sequence length="982" mass="111113">MQLRDTYLDALLWRDGRGKAGNVCPGCTGGGEALFRCDDCCGGEMWCADCCVSTHARLPLHRICRWNGVFFARHSLKSLGLRVQLGHHPTGRCAAPHPAHGAFLVLHDNGFHEVALDFCGCEHQAQADSRCPQVLLHHLQLLRFGWYPSTDKRPQTCATFTALDRFTLCSHQSKMTAYDLYCILERLTDNTGVEPPDRYEPFLRMARQWRHLHLLKRAGRGHAASGCDGTAAGELALLCPVCPHPKINLPEGFENAAPENQCLYVMTLGLDACFRLKRRLISSEQRDPGLSTGLSYVVEPEPYREYLKTVTDQKEMTTCSGLAALDYANTKFSRGYATTGVVMGVCARHEFVQPNGVGDLQRGKRFANTDWVFASILRHLDPRIRKIVLYDIVCQWAVHVIERLKELPPLMRLSMLLQLFRFVIPKMHIRGHTVNCQVRYSLNYVPGSGQTDGEGIERPWANIGGIATSTRVSGPGARHDALDCHWSFWNWLKTVGLPKLLRRRLDMAKEEEVVQKAAFEVFTLEQLKRVPVWQKMVEEYEADGTKPNPYESTEKGLTEAQVRRKLEDEEEEEMKAGKTRVNDVSPCGFVSLGLELEDSQRKIRLQVELKKGGSSESSKESLKQLRRNFTTRLTRFRTLQATYQPSAIQTLTRREVPPEELPEQVPLMLPSALPPHLQISPGCMPGLADIENTLREAQCRAALVRLRNQLHIKARLLLHKQNHSRHPAQNTRSRAVVARNESKIRAHSEKFQIAWQARLSLMGGNEAAVGWPRLQKADIRCMEDPQELAKKGEKRKRAAKRERKSRREGGLPEEDFREVSWIWTMTGTSGTDVELDEALRIEWAKAWARCRRWTEERRMLEEEWRRLSASYNYRESVWQERAKAVPVGLIDGEIAEGKLAYALKQAQLYRELRVRAEAVCTAAPLRRGQARKRYAALPLPYGFSTAGEDEEEGGGLLSDGDGSDGQGDVSDEELLMGGEVDD</sequence>
<feature type="compositionally biased region" description="Basic residues" evidence="1">
    <location>
        <begin position="792"/>
        <end position="804"/>
    </location>
</feature>
<evidence type="ECO:0000256" key="1">
    <source>
        <dbReference type="SAM" id="MobiDB-lite"/>
    </source>
</evidence>
<dbReference type="PANTHER" id="PTHR33104:SF2">
    <property type="entry name" value="CXC3 LIKE CYSTEINE CLUSTER DOMAIN-CONTAINING PROTEIN"/>
    <property type="match status" value="1"/>
</dbReference>